<evidence type="ECO:0000313" key="1">
    <source>
        <dbReference type="EMBL" id="AFT74523.1"/>
    </source>
</evidence>
<protein>
    <submittedName>
        <fullName evidence="1">Dephospho-CoA kinase, CoaE</fullName>
    </submittedName>
</protein>
<evidence type="ECO:0000313" key="2">
    <source>
        <dbReference type="Proteomes" id="UP000006296"/>
    </source>
</evidence>
<gene>
    <name evidence="1" type="ordered locus">AMEC673_09145</name>
</gene>
<reference evidence="2" key="1">
    <citation type="journal article" date="2012" name="Sci. Rep.">
        <title>Genomes of surface isolates of Alteromonas macleodii: the life of a widespread marine opportunistic copiotroph.</title>
        <authorList>
            <person name="Lopez-Perez M."/>
            <person name="Gonzaga A."/>
            <person name="Martin-Cuadrado A.B."/>
            <person name="Onyshchenko O."/>
            <person name="Ghavidel A."/>
            <person name="Ghai R."/>
            <person name="Rodriguez-Valera F."/>
        </authorList>
    </citation>
    <scope>NUCLEOTIDE SEQUENCE [LARGE SCALE GENOMIC DNA]</scope>
    <source>
        <strain evidence="2">English Channel 673</strain>
    </source>
</reference>
<keyword evidence="1" id="KW-0808">Transferase</keyword>
<accession>A0AB32ZYY5</accession>
<dbReference type="EMBL" id="CP003844">
    <property type="protein sequence ID" value="AFT74523.1"/>
    <property type="molecule type" value="Genomic_DNA"/>
</dbReference>
<dbReference type="GO" id="GO:0016301">
    <property type="term" value="F:kinase activity"/>
    <property type="evidence" value="ECO:0007669"/>
    <property type="project" value="UniProtKB-KW"/>
</dbReference>
<organism evidence="1 2">
    <name type="scientific">Alteromonas macleodii (strain English Channel 673)</name>
    <dbReference type="NCBI Taxonomy" id="1004788"/>
    <lineage>
        <taxon>Bacteria</taxon>
        <taxon>Pseudomonadati</taxon>
        <taxon>Pseudomonadota</taxon>
        <taxon>Gammaproteobacteria</taxon>
        <taxon>Alteromonadales</taxon>
        <taxon>Alteromonadaceae</taxon>
        <taxon>Alteromonas/Salinimonas group</taxon>
        <taxon>Alteromonas</taxon>
    </lineage>
</organism>
<dbReference type="AlphaFoldDB" id="A0AB32ZYY5"/>
<proteinExistence type="predicted"/>
<dbReference type="RefSeq" id="WP_014976491.1">
    <property type="nucleotide sequence ID" value="NC_018678.1"/>
</dbReference>
<dbReference type="Gene3D" id="3.40.50.300">
    <property type="entry name" value="P-loop containing nucleotide triphosphate hydrolases"/>
    <property type="match status" value="1"/>
</dbReference>
<sequence>MPIAICLAGLQFSAKEECSVIAKAHGVPVYKVGDWVRSLLLDSNTILNFIEINKLSEKILKEDPYRPFREILDDIFSHEMVVIDSVKNYQQVNFLRQQGLEVKIVSLHCPKPIRFKRLSMRERMGDPKNITDFDRRDSMELNSGLKDLLLNSDYKIFSKSQQKAANRFLFLLKYMSK</sequence>
<dbReference type="PANTHER" id="PTHR41930:SF1">
    <property type="entry name" value="DEPHOSPHO-COA KINASE"/>
    <property type="match status" value="1"/>
</dbReference>
<dbReference type="KEGG" id="amg:AMEC673_09145"/>
<name>A0AB32ZYY5_ALTME</name>
<dbReference type="SUPFAM" id="SSF52540">
    <property type="entry name" value="P-loop containing nucleoside triphosphate hydrolases"/>
    <property type="match status" value="1"/>
</dbReference>
<dbReference type="Proteomes" id="UP000006296">
    <property type="component" value="Chromosome"/>
</dbReference>
<dbReference type="PANTHER" id="PTHR41930">
    <property type="entry name" value="UPF0200 PROTEIN MJ1399"/>
    <property type="match status" value="1"/>
</dbReference>
<keyword evidence="1" id="KW-0418">Kinase</keyword>
<dbReference type="InterPro" id="IPR027417">
    <property type="entry name" value="P-loop_NTPase"/>
</dbReference>